<organism evidence="1 2">
    <name type="scientific">Leptospira fletcheri</name>
    <dbReference type="NCBI Taxonomy" id="2484981"/>
    <lineage>
        <taxon>Bacteria</taxon>
        <taxon>Pseudomonadati</taxon>
        <taxon>Spirochaetota</taxon>
        <taxon>Spirochaetia</taxon>
        <taxon>Leptospirales</taxon>
        <taxon>Leptospiraceae</taxon>
        <taxon>Leptospira</taxon>
    </lineage>
</organism>
<reference evidence="1" key="1">
    <citation type="journal article" date="2019" name="PLoS Negl. Trop. Dis.">
        <title>Revisiting the worldwide diversity of Leptospira species in the environment.</title>
        <authorList>
            <person name="Vincent A.T."/>
            <person name="Schiettekatte O."/>
            <person name="Bourhy P."/>
            <person name="Veyrier F.J."/>
            <person name="Picardeau M."/>
        </authorList>
    </citation>
    <scope>NUCLEOTIDE SEQUENCE [LARGE SCALE GENOMIC DNA]</scope>
    <source>
        <strain evidence="1">SSW15</strain>
    </source>
</reference>
<keyword evidence="2" id="KW-1185">Reference proteome</keyword>
<proteinExistence type="predicted"/>
<comment type="caution">
    <text evidence="1">The sequence shown here is derived from an EMBL/GenBank/DDBJ whole genome shotgun (WGS) entry which is preliminary data.</text>
</comment>
<dbReference type="RefSeq" id="WP_135766123.1">
    <property type="nucleotide sequence ID" value="NZ_RQET01000001.1"/>
</dbReference>
<evidence type="ECO:0008006" key="3">
    <source>
        <dbReference type="Google" id="ProtNLM"/>
    </source>
</evidence>
<dbReference type="EMBL" id="RQET01000001">
    <property type="protein sequence ID" value="TGK13782.1"/>
    <property type="molecule type" value="Genomic_DNA"/>
</dbReference>
<accession>A0A4R9GJ99</accession>
<dbReference type="Proteomes" id="UP000298458">
    <property type="component" value="Unassembled WGS sequence"/>
</dbReference>
<sequence>MGYALTGDEKVIYDGLEKAANRNEQLDQFAKIRPLTTAETAEYIKNLRLPLDIEKPHSEALFQQWKGQGLTQRNLTPYEKIFLQPLFPILNLDNINLINGGSLVRSAIKGVGFINVDVTFGNSIYHMGNLPSNYEKPGGFSPFNKNDLGQLAHELTHTVQQDNTIIGSTLGQIPIVGTVFKVIAFSLRYYSELLFLLLSTRNKLAFGFLDSAFSRMHRFGI</sequence>
<evidence type="ECO:0000313" key="1">
    <source>
        <dbReference type="EMBL" id="TGK13782.1"/>
    </source>
</evidence>
<evidence type="ECO:0000313" key="2">
    <source>
        <dbReference type="Proteomes" id="UP000298458"/>
    </source>
</evidence>
<dbReference type="AlphaFoldDB" id="A0A4R9GJ99"/>
<protein>
    <recommendedName>
        <fullName evidence="3">DUF4157 domain-containing protein</fullName>
    </recommendedName>
</protein>
<name>A0A4R9GJ99_9LEPT</name>
<gene>
    <name evidence="1" type="ORF">EHO60_00005</name>
</gene>